<evidence type="ECO:0000313" key="2">
    <source>
        <dbReference type="EMBL" id="AEB15338.1"/>
    </source>
</evidence>
<dbReference type="RefSeq" id="WP_013702589.1">
    <property type="nucleotide sequence ID" value="NC_015385.1"/>
</dbReference>
<dbReference type="InterPro" id="IPR050248">
    <property type="entry name" value="Polysacc_deacetylase_ArnD"/>
</dbReference>
<dbReference type="CDD" id="cd10954">
    <property type="entry name" value="CE4_CtAXE_like"/>
    <property type="match status" value="1"/>
</dbReference>
<dbReference type="OrthoDB" id="9806342at2"/>
<reference evidence="2 3" key="1">
    <citation type="journal article" date="2011" name="Stand. Genomic Sci.">
        <title>Complete genome sequence of Treponema succinifaciens type strain (6091).</title>
        <authorList>
            <person name="Han C."/>
            <person name="Gronow S."/>
            <person name="Teshima H."/>
            <person name="Lapidus A."/>
            <person name="Nolan M."/>
            <person name="Lucas S."/>
            <person name="Hammon N."/>
            <person name="Deshpande S."/>
            <person name="Cheng J.F."/>
            <person name="Zeytun A."/>
            <person name="Tapia R."/>
            <person name="Goodwin L."/>
            <person name="Pitluck S."/>
            <person name="Liolios K."/>
            <person name="Pagani I."/>
            <person name="Ivanova N."/>
            <person name="Mavromatis K."/>
            <person name="Mikhailova N."/>
            <person name="Huntemann M."/>
            <person name="Pati A."/>
            <person name="Chen A."/>
            <person name="Palaniappan K."/>
            <person name="Land M."/>
            <person name="Hauser L."/>
            <person name="Brambilla E.M."/>
            <person name="Rohde M."/>
            <person name="Goker M."/>
            <person name="Woyke T."/>
            <person name="Bristow J."/>
            <person name="Eisen J.A."/>
            <person name="Markowitz V."/>
            <person name="Hugenholtz P."/>
            <person name="Kyrpides N.C."/>
            <person name="Klenk H.P."/>
            <person name="Detter J.C."/>
        </authorList>
    </citation>
    <scope>NUCLEOTIDE SEQUENCE [LARGE SCALE GENOMIC DNA]</scope>
    <source>
        <strain evidence="3">ATCC 33096 / DSM 2489 / 6091</strain>
    </source>
</reference>
<gene>
    <name evidence="2" type="ordered locus">Tresu_2476</name>
</gene>
<dbReference type="KEGG" id="tsu:Tresu_2476"/>
<dbReference type="Gene3D" id="3.20.20.370">
    <property type="entry name" value="Glycoside hydrolase/deacetylase"/>
    <property type="match status" value="1"/>
</dbReference>
<dbReference type="eggNOG" id="COG0726">
    <property type="taxonomic scope" value="Bacteria"/>
</dbReference>
<dbReference type="InterPro" id="IPR011330">
    <property type="entry name" value="Glyco_hydro/deAcase_b/a-brl"/>
</dbReference>
<dbReference type="GeneID" id="302999590"/>
<dbReference type="Pfam" id="PF01522">
    <property type="entry name" value="Polysacc_deac_1"/>
    <property type="match status" value="1"/>
</dbReference>
<reference evidence="3" key="2">
    <citation type="submission" date="2011-04" db="EMBL/GenBank/DDBJ databases">
        <title>The complete genome of chromosome of Treponema succinifaciens DSM 2489.</title>
        <authorList>
            <person name="Lucas S."/>
            <person name="Copeland A."/>
            <person name="Lapidus A."/>
            <person name="Bruce D."/>
            <person name="Goodwin L."/>
            <person name="Pitluck S."/>
            <person name="Peters L."/>
            <person name="Kyrpides N."/>
            <person name="Mavromatis K."/>
            <person name="Ivanova N."/>
            <person name="Ovchinnikova G."/>
            <person name="Teshima H."/>
            <person name="Detter J.C."/>
            <person name="Tapia R."/>
            <person name="Han C."/>
            <person name="Land M."/>
            <person name="Hauser L."/>
            <person name="Markowitz V."/>
            <person name="Cheng J.-F."/>
            <person name="Hugenholtz P."/>
            <person name="Woyke T."/>
            <person name="Wu D."/>
            <person name="Gronow S."/>
            <person name="Wellnitz S."/>
            <person name="Brambilla E."/>
            <person name="Klenk H.-P."/>
            <person name="Eisen J.A."/>
        </authorList>
    </citation>
    <scope>NUCLEOTIDE SEQUENCE [LARGE SCALE GENOMIC DNA]</scope>
    <source>
        <strain evidence="3">ATCC 33096 / DSM 2489 / 6091</strain>
    </source>
</reference>
<dbReference type="GO" id="GO:0016810">
    <property type="term" value="F:hydrolase activity, acting on carbon-nitrogen (but not peptide) bonds"/>
    <property type="evidence" value="ECO:0007669"/>
    <property type="project" value="InterPro"/>
</dbReference>
<dbReference type="GO" id="GO:0005975">
    <property type="term" value="P:carbohydrate metabolic process"/>
    <property type="evidence" value="ECO:0007669"/>
    <property type="project" value="InterPro"/>
</dbReference>
<evidence type="ECO:0000313" key="3">
    <source>
        <dbReference type="Proteomes" id="UP000006852"/>
    </source>
</evidence>
<dbReference type="SUPFAM" id="SSF88713">
    <property type="entry name" value="Glycoside hydrolase/deacetylase"/>
    <property type="match status" value="1"/>
</dbReference>
<evidence type="ECO:0000259" key="1">
    <source>
        <dbReference type="PROSITE" id="PS51677"/>
    </source>
</evidence>
<dbReference type="InterPro" id="IPR002509">
    <property type="entry name" value="NODB_dom"/>
</dbReference>
<dbReference type="STRING" id="869209.Tresu_2476"/>
<sequence length="203" mass="23079">MKYITLSFDDGPNANVMSDMLDVLEFNRIPASFFLVGNKINEDSAKVVRRAFKMGCDIQNHSFTHSDMSKMSIAMIQDEYEKTESLIEKCIGKRSEFFRPPYISVSGNMHKAIKVPFVGGKGCEDWLPEITAEQRAERILKSAEDGQIVLLHVMEENYATVQAVKSVIPVLKSRGYEFVNLPELFRIKNINPCIPSHIWTTVK</sequence>
<dbReference type="PROSITE" id="PS51677">
    <property type="entry name" value="NODB"/>
    <property type="match status" value="1"/>
</dbReference>
<organism evidence="2 3">
    <name type="scientific">Treponema succinifaciens (strain ATCC 33096 / DSM 2489 / 6091)</name>
    <dbReference type="NCBI Taxonomy" id="869209"/>
    <lineage>
        <taxon>Bacteria</taxon>
        <taxon>Pseudomonadati</taxon>
        <taxon>Spirochaetota</taxon>
        <taxon>Spirochaetia</taxon>
        <taxon>Spirochaetales</taxon>
        <taxon>Treponemataceae</taxon>
        <taxon>Treponema</taxon>
    </lineage>
</organism>
<protein>
    <submittedName>
        <fullName evidence="2">Polysaccharide deacetylase</fullName>
    </submittedName>
</protein>
<dbReference type="AlphaFoldDB" id="F2NU06"/>
<keyword evidence="3" id="KW-1185">Reference proteome</keyword>
<dbReference type="EMBL" id="CP002631">
    <property type="protein sequence ID" value="AEB15338.1"/>
    <property type="molecule type" value="Genomic_DNA"/>
</dbReference>
<dbReference type="HOGENOM" id="CLU_021264_0_1_12"/>
<dbReference type="PANTHER" id="PTHR10587:SF125">
    <property type="entry name" value="POLYSACCHARIDE DEACETYLASE YHEN-RELATED"/>
    <property type="match status" value="1"/>
</dbReference>
<proteinExistence type="predicted"/>
<feature type="domain" description="NodB homology" evidence="1">
    <location>
        <begin position="2"/>
        <end position="179"/>
    </location>
</feature>
<dbReference type="PANTHER" id="PTHR10587">
    <property type="entry name" value="GLYCOSYL TRANSFERASE-RELATED"/>
    <property type="match status" value="1"/>
</dbReference>
<accession>F2NU06</accession>
<name>F2NU06_TRES6</name>
<dbReference type="Proteomes" id="UP000006852">
    <property type="component" value="Chromosome"/>
</dbReference>